<protein>
    <submittedName>
        <fullName evidence="1">DUF1800 domain-containing protein</fullName>
    </submittedName>
</protein>
<dbReference type="InterPro" id="IPR014917">
    <property type="entry name" value="DUF1800"/>
</dbReference>
<name>A0A5B1LM27_9ACTN</name>
<dbReference type="Proteomes" id="UP000325003">
    <property type="component" value="Unassembled WGS sequence"/>
</dbReference>
<sequence length="518" mass="57941">MAASGLVPRSPVVTLAPSRTVPARPQTRRGRLVATYDDRAGTAVLDASSRHLVRRFSGGLTPELTAEVKAAGGGRQWFEQQLKPGRVTDAPGDEIDSWYPWLRLSAKQMFQNDQAETRSVWDVATDLSRWTTLRRIASKRQLQEVMVDFWSNLLNVSLFHDDAIFWRMDYDRVIRAHALTTFDELLNAAITHPAMGLYLDNAFSSKESPNENLGRELLELHTVGVDAGYTEDHVKASARMLTGYRVDIWDPSFRAFYDTSWHDTHAVQVLGFHHANRERDGRAATKAYLTYLAKHPATANRLARRLCMKFVSDQPSPAIVKAVAKAYLANGTAIKPTLRALVDHPDFIDGAGLKVRMPTEDYVATVRALGIKILKPTADESFANAMYWQYSDNGQPPYEWPAPNGYPEVDGAWASAGRVLTSFTVHRDLAARWWPTDQAQFPKFASLLPPMPATLAEVIDHNGLRMLGQRPSAACRNGIAELLGMSLTKRLTKDQALDYWTIRGILASLLDSPQHLHR</sequence>
<keyword evidence="2" id="KW-1185">Reference proteome</keyword>
<reference evidence="1 2" key="2">
    <citation type="submission" date="2019-09" db="EMBL/GenBank/DDBJ databases">
        <authorList>
            <person name="Jin C."/>
        </authorList>
    </citation>
    <scope>NUCLEOTIDE SEQUENCE [LARGE SCALE GENOMIC DNA]</scope>
    <source>
        <strain evidence="1 2">BN130099</strain>
    </source>
</reference>
<evidence type="ECO:0000313" key="1">
    <source>
        <dbReference type="EMBL" id="KAA1421526.1"/>
    </source>
</evidence>
<gene>
    <name evidence="1" type="ORF">F0U44_04355</name>
</gene>
<dbReference type="EMBL" id="VUJV01000001">
    <property type="protein sequence ID" value="KAA1421526.1"/>
    <property type="molecule type" value="Genomic_DNA"/>
</dbReference>
<accession>A0A5B1LM27</accession>
<comment type="caution">
    <text evidence="1">The sequence shown here is derived from an EMBL/GenBank/DDBJ whole genome shotgun (WGS) entry which is preliminary data.</text>
</comment>
<evidence type="ECO:0000313" key="2">
    <source>
        <dbReference type="Proteomes" id="UP000325003"/>
    </source>
</evidence>
<proteinExistence type="predicted"/>
<dbReference type="Pfam" id="PF08811">
    <property type="entry name" value="DUF1800"/>
    <property type="match status" value="1"/>
</dbReference>
<reference evidence="1 2" key="1">
    <citation type="submission" date="2019-09" db="EMBL/GenBank/DDBJ databases">
        <title>Nocardioides panacisoli sp. nov., isolated from the soil of a ginseng field.</title>
        <authorList>
            <person name="Cho C."/>
        </authorList>
    </citation>
    <scope>NUCLEOTIDE SEQUENCE [LARGE SCALE GENOMIC DNA]</scope>
    <source>
        <strain evidence="1 2">BN130099</strain>
    </source>
</reference>
<dbReference type="AlphaFoldDB" id="A0A5B1LM27"/>
<organism evidence="1 2">
    <name type="scientific">Nocardioides humilatus</name>
    <dbReference type="NCBI Taxonomy" id="2607660"/>
    <lineage>
        <taxon>Bacteria</taxon>
        <taxon>Bacillati</taxon>
        <taxon>Actinomycetota</taxon>
        <taxon>Actinomycetes</taxon>
        <taxon>Propionibacteriales</taxon>
        <taxon>Nocardioidaceae</taxon>
        <taxon>Nocardioides</taxon>
    </lineage>
</organism>